<sequence>MRVDIYKHDRSSACALSLYGQMTGESRLPRSAFLRCQS</sequence>
<reference evidence="1 2" key="1">
    <citation type="submission" date="2015-09" db="EMBL/GenBank/DDBJ databases">
        <title>Complete genome sequence of a benzo[a]pyrene-degrading bacterium Altererythrobacter epoxidivorans CGMCC 1.7731T.</title>
        <authorList>
            <person name="Li Z."/>
            <person name="Cheng H."/>
            <person name="Huo Y."/>
            <person name="Xu X."/>
        </authorList>
    </citation>
    <scope>NUCLEOTIDE SEQUENCE [LARGE SCALE GENOMIC DNA]</scope>
    <source>
        <strain evidence="1 2">CGMCC 1.7731</strain>
    </source>
</reference>
<dbReference type="STRING" id="361183.AMC99_02013"/>
<organism evidence="1 2">
    <name type="scientific">Altererythrobacter epoxidivorans</name>
    <dbReference type="NCBI Taxonomy" id="361183"/>
    <lineage>
        <taxon>Bacteria</taxon>
        <taxon>Pseudomonadati</taxon>
        <taxon>Pseudomonadota</taxon>
        <taxon>Alphaproteobacteria</taxon>
        <taxon>Sphingomonadales</taxon>
        <taxon>Erythrobacteraceae</taxon>
        <taxon>Altererythrobacter</taxon>
    </lineage>
</organism>
<proteinExistence type="predicted"/>
<dbReference type="AlphaFoldDB" id="A0A0M4MWU8"/>
<keyword evidence="2" id="KW-1185">Reference proteome</keyword>
<name>A0A0M4MWU8_9SPHN</name>
<protein>
    <submittedName>
        <fullName evidence="1">Plasmid partitioning protein ParA</fullName>
    </submittedName>
</protein>
<gene>
    <name evidence="1" type="ORF">AMC99_02013</name>
</gene>
<accession>A0A0M4MWU8</accession>
<dbReference type="Proteomes" id="UP000057938">
    <property type="component" value="Chromosome"/>
</dbReference>
<dbReference type="EMBL" id="CP012669">
    <property type="protein sequence ID" value="ALE17300.1"/>
    <property type="molecule type" value="Genomic_DNA"/>
</dbReference>
<evidence type="ECO:0000313" key="2">
    <source>
        <dbReference type="Proteomes" id="UP000057938"/>
    </source>
</evidence>
<dbReference type="KEGG" id="aep:AMC99_02013"/>
<evidence type="ECO:0000313" key="1">
    <source>
        <dbReference type="EMBL" id="ALE17300.1"/>
    </source>
</evidence>